<gene>
    <name evidence="1" type="ORF">F0185_25475</name>
</gene>
<name>A0ABX0LYD6_9BURK</name>
<comment type="caution">
    <text evidence="1">The sequence shown here is derived from an EMBL/GenBank/DDBJ whole genome shotgun (WGS) entry which is preliminary data.</text>
</comment>
<evidence type="ECO:0000313" key="1">
    <source>
        <dbReference type="EMBL" id="NHZ36922.1"/>
    </source>
</evidence>
<protein>
    <submittedName>
        <fullName evidence="1">Uncharacterized protein</fullName>
    </submittedName>
</protein>
<dbReference type="RefSeq" id="WP_167229285.1">
    <property type="nucleotide sequence ID" value="NZ_VUYU01000022.1"/>
</dbReference>
<dbReference type="Proteomes" id="UP000785613">
    <property type="component" value="Unassembled WGS sequence"/>
</dbReference>
<reference evidence="1 2" key="1">
    <citation type="submission" date="2019-09" db="EMBL/GenBank/DDBJ databases">
        <title>Taxonomy of Antarctic Massilia spp.: description of Massilia rubra sp. nov., Massilia aquatica sp. nov., Massilia mucilaginosa sp. nov., Massilia frigida sp. nov. isolated from streams, lakes and regoliths.</title>
        <authorList>
            <person name="Holochova P."/>
            <person name="Sedlacek I."/>
            <person name="Kralova S."/>
            <person name="Maslanova I."/>
            <person name="Busse H.-J."/>
            <person name="Stankova E."/>
            <person name="Vrbovska V."/>
            <person name="Kovarovic V."/>
            <person name="Bartak M."/>
            <person name="Svec P."/>
            <person name="Pantucek R."/>
        </authorList>
    </citation>
    <scope>NUCLEOTIDE SEQUENCE [LARGE SCALE GENOMIC DNA]</scope>
    <source>
        <strain evidence="1 2">CCM 8692</strain>
    </source>
</reference>
<dbReference type="EMBL" id="VUYU01000022">
    <property type="protein sequence ID" value="NHZ36922.1"/>
    <property type="molecule type" value="Genomic_DNA"/>
</dbReference>
<sequence>MMRCSGIDELLAHRDAFPESGWIFVEKTFDTVSELHIREEPFFIAENDDEEFDLEETHRTWLEAPMFLAIVQARLEKNHAAPTGELIAAAIHYLEKDTFMP</sequence>
<keyword evidence="2" id="KW-1185">Reference proteome</keyword>
<proteinExistence type="predicted"/>
<evidence type="ECO:0000313" key="2">
    <source>
        <dbReference type="Proteomes" id="UP000785613"/>
    </source>
</evidence>
<accession>A0ABX0LYD6</accession>
<organism evidence="1 2">
    <name type="scientific">Massilia rubra</name>
    <dbReference type="NCBI Taxonomy" id="2607910"/>
    <lineage>
        <taxon>Bacteria</taxon>
        <taxon>Pseudomonadati</taxon>
        <taxon>Pseudomonadota</taxon>
        <taxon>Betaproteobacteria</taxon>
        <taxon>Burkholderiales</taxon>
        <taxon>Oxalobacteraceae</taxon>
        <taxon>Telluria group</taxon>
        <taxon>Massilia</taxon>
    </lineage>
</organism>